<evidence type="ECO:0000313" key="11">
    <source>
        <dbReference type="Proteomes" id="UP001143372"/>
    </source>
</evidence>
<accession>A0A9W6J4Y1</accession>
<feature type="transmembrane region" description="Helical" evidence="8">
    <location>
        <begin position="169"/>
        <end position="190"/>
    </location>
</feature>
<feature type="transmembrane region" description="Helical" evidence="8">
    <location>
        <begin position="7"/>
        <end position="25"/>
    </location>
</feature>
<evidence type="ECO:0000256" key="2">
    <source>
        <dbReference type="ARBA" id="ARBA00007069"/>
    </source>
</evidence>
<feature type="transmembrane region" description="Helical" evidence="8">
    <location>
        <begin position="122"/>
        <end position="140"/>
    </location>
</feature>
<keyword evidence="5 8" id="KW-0812">Transmembrane</keyword>
<keyword evidence="7 8" id="KW-0472">Membrane</keyword>
<dbReference type="Gene3D" id="1.10.3720.10">
    <property type="entry name" value="MetI-like"/>
    <property type="match status" value="1"/>
</dbReference>
<dbReference type="CDD" id="cd06261">
    <property type="entry name" value="TM_PBP2"/>
    <property type="match status" value="1"/>
</dbReference>
<organism evidence="10 11">
    <name type="scientific">Hansschlegelia plantiphila</name>
    <dbReference type="NCBI Taxonomy" id="374655"/>
    <lineage>
        <taxon>Bacteria</taxon>
        <taxon>Pseudomonadati</taxon>
        <taxon>Pseudomonadota</taxon>
        <taxon>Alphaproteobacteria</taxon>
        <taxon>Hyphomicrobiales</taxon>
        <taxon>Methylopilaceae</taxon>
        <taxon>Hansschlegelia</taxon>
    </lineage>
</organism>
<reference evidence="10" key="1">
    <citation type="journal article" date="2014" name="Int. J. Syst. Evol. Microbiol.">
        <title>Complete genome sequence of Corynebacterium casei LMG S-19264T (=DSM 44701T), isolated from a smear-ripened cheese.</title>
        <authorList>
            <consortium name="US DOE Joint Genome Institute (JGI-PGF)"/>
            <person name="Walter F."/>
            <person name="Albersmeier A."/>
            <person name="Kalinowski J."/>
            <person name="Ruckert C."/>
        </authorList>
    </citation>
    <scope>NUCLEOTIDE SEQUENCE</scope>
    <source>
        <strain evidence="10">VKM B-2347</strain>
    </source>
</reference>
<evidence type="ECO:0000256" key="3">
    <source>
        <dbReference type="ARBA" id="ARBA00022448"/>
    </source>
</evidence>
<protein>
    <submittedName>
        <fullName evidence="10">Spermidine/putrescine ABC transporter permease</fullName>
    </submittedName>
</protein>
<evidence type="ECO:0000259" key="9">
    <source>
        <dbReference type="PROSITE" id="PS50928"/>
    </source>
</evidence>
<dbReference type="SUPFAM" id="SSF161098">
    <property type="entry name" value="MetI-like"/>
    <property type="match status" value="1"/>
</dbReference>
<dbReference type="PANTHER" id="PTHR43848">
    <property type="entry name" value="PUTRESCINE TRANSPORT SYSTEM PERMEASE PROTEIN POTI"/>
    <property type="match status" value="1"/>
</dbReference>
<reference evidence="10" key="2">
    <citation type="submission" date="2023-01" db="EMBL/GenBank/DDBJ databases">
        <authorList>
            <person name="Sun Q."/>
            <person name="Evtushenko L."/>
        </authorList>
    </citation>
    <scope>NUCLEOTIDE SEQUENCE</scope>
    <source>
        <strain evidence="10">VKM B-2347</strain>
    </source>
</reference>
<gene>
    <name evidence="10" type="ORF">GCM10008179_35140</name>
</gene>
<feature type="transmembrane region" description="Helical" evidence="8">
    <location>
        <begin position="227"/>
        <end position="249"/>
    </location>
</feature>
<comment type="caution">
    <text evidence="10">The sequence shown here is derived from an EMBL/GenBank/DDBJ whole genome shotgun (WGS) entry which is preliminary data.</text>
</comment>
<dbReference type="Proteomes" id="UP001143372">
    <property type="component" value="Unassembled WGS sequence"/>
</dbReference>
<evidence type="ECO:0000256" key="6">
    <source>
        <dbReference type="ARBA" id="ARBA00022989"/>
    </source>
</evidence>
<comment type="subcellular location">
    <subcellularLocation>
        <location evidence="1 8">Cell membrane</location>
        <topology evidence="1 8">Multi-pass membrane protein</topology>
    </subcellularLocation>
</comment>
<dbReference type="GO" id="GO:0055085">
    <property type="term" value="P:transmembrane transport"/>
    <property type="evidence" value="ECO:0007669"/>
    <property type="project" value="InterPro"/>
</dbReference>
<evidence type="ECO:0000256" key="1">
    <source>
        <dbReference type="ARBA" id="ARBA00004651"/>
    </source>
</evidence>
<dbReference type="PANTHER" id="PTHR43848:SF2">
    <property type="entry name" value="PUTRESCINE TRANSPORT SYSTEM PERMEASE PROTEIN POTI"/>
    <property type="match status" value="1"/>
</dbReference>
<feature type="domain" description="ABC transmembrane type-1" evidence="9">
    <location>
        <begin position="56"/>
        <end position="243"/>
    </location>
</feature>
<evidence type="ECO:0000256" key="7">
    <source>
        <dbReference type="ARBA" id="ARBA00023136"/>
    </source>
</evidence>
<dbReference type="AlphaFoldDB" id="A0A9W6J4Y1"/>
<proteinExistence type="inferred from homology"/>
<sequence length="259" mass="28273">MLRAYIWIYVAFLYAPMAIITLFSFHSSPSLTFPFEGFSLRWYEKIFSDANFMHSLWNSVIVGAAAAAVTTVLGSLAALGLARMKGKTKAVFGLLAFAPVGLPGLFLGISLVILYAQIGLPRSLFTIVIAHVLFTIPFFIETMRSRVEYFDLGLEEAARDLGAGPLRTFWLVTLPIIAPTIAGAAILAFALSFDEFIITVFVSGNETTLPLLIWSMMRRAVSPDINAASVLSLSLSIGLILIGGLIVWYQRRKAIGSRA</sequence>
<evidence type="ECO:0000313" key="10">
    <source>
        <dbReference type="EMBL" id="GLK69876.1"/>
    </source>
</evidence>
<dbReference type="InterPro" id="IPR000515">
    <property type="entry name" value="MetI-like"/>
</dbReference>
<evidence type="ECO:0000256" key="8">
    <source>
        <dbReference type="RuleBase" id="RU363032"/>
    </source>
</evidence>
<keyword evidence="3 8" id="KW-0813">Transport</keyword>
<name>A0A9W6J4Y1_9HYPH</name>
<keyword evidence="6 8" id="KW-1133">Transmembrane helix</keyword>
<dbReference type="InterPro" id="IPR051789">
    <property type="entry name" value="Bact_Polyamine_Transport"/>
</dbReference>
<dbReference type="PROSITE" id="PS50928">
    <property type="entry name" value="ABC_TM1"/>
    <property type="match status" value="1"/>
</dbReference>
<evidence type="ECO:0000256" key="5">
    <source>
        <dbReference type="ARBA" id="ARBA00022692"/>
    </source>
</evidence>
<dbReference type="EMBL" id="BSFI01000023">
    <property type="protein sequence ID" value="GLK69876.1"/>
    <property type="molecule type" value="Genomic_DNA"/>
</dbReference>
<comment type="similarity">
    <text evidence="2">Belongs to the binding-protein-dependent transport system permease family. CysTW subfamily.</text>
</comment>
<evidence type="ECO:0000256" key="4">
    <source>
        <dbReference type="ARBA" id="ARBA00022475"/>
    </source>
</evidence>
<dbReference type="RefSeq" id="WP_271170087.1">
    <property type="nucleotide sequence ID" value="NZ_BSFI01000023.1"/>
</dbReference>
<feature type="transmembrane region" description="Helical" evidence="8">
    <location>
        <begin position="91"/>
        <end position="116"/>
    </location>
</feature>
<dbReference type="Pfam" id="PF00528">
    <property type="entry name" value="BPD_transp_1"/>
    <property type="match status" value="1"/>
</dbReference>
<keyword evidence="4" id="KW-1003">Cell membrane</keyword>
<dbReference type="InterPro" id="IPR035906">
    <property type="entry name" value="MetI-like_sf"/>
</dbReference>
<feature type="transmembrane region" description="Helical" evidence="8">
    <location>
        <begin position="56"/>
        <end position="79"/>
    </location>
</feature>
<dbReference type="GO" id="GO:0005886">
    <property type="term" value="C:plasma membrane"/>
    <property type="evidence" value="ECO:0007669"/>
    <property type="project" value="UniProtKB-SubCell"/>
</dbReference>
<keyword evidence="11" id="KW-1185">Reference proteome</keyword>